<dbReference type="GO" id="GO:0006122">
    <property type="term" value="P:mitochondrial electron transport, ubiquinol to cytochrome c"/>
    <property type="evidence" value="ECO:0007669"/>
    <property type="project" value="EnsemblFungi"/>
</dbReference>
<evidence type="ECO:0000259" key="2">
    <source>
        <dbReference type="Pfam" id="PF05193"/>
    </source>
</evidence>
<keyword evidence="4" id="KW-1185">Reference proteome</keyword>
<reference evidence="4" key="1">
    <citation type="submission" date="2016-05" db="EMBL/GenBank/DDBJ databases">
        <title>Comparative genomics of biotechnologically important yeasts.</title>
        <authorList>
            <consortium name="DOE Joint Genome Institute"/>
            <person name="Riley R."/>
            <person name="Haridas S."/>
            <person name="Wolfe K.H."/>
            <person name="Lopes M.R."/>
            <person name="Hittinger C.T."/>
            <person name="Goker M."/>
            <person name="Salamov A."/>
            <person name="Wisecaver J."/>
            <person name="Long T.M."/>
            <person name="Aerts A.L."/>
            <person name="Barry K."/>
            <person name="Choi C."/>
            <person name="Clum A."/>
            <person name="Coughlan A.Y."/>
            <person name="Deshpande S."/>
            <person name="Douglass A.P."/>
            <person name="Hanson S.J."/>
            <person name="Klenk H.-P."/>
            <person name="Labutti K."/>
            <person name="Lapidus A."/>
            <person name="Lindquist E."/>
            <person name="Lipzen A."/>
            <person name="Meier-Kolthoff J.P."/>
            <person name="Ohm R.A."/>
            <person name="Otillar R.P."/>
            <person name="Pangilinan J."/>
            <person name="Peng Y."/>
            <person name="Rokas A."/>
            <person name="Rosa C.A."/>
            <person name="Scheuner C."/>
            <person name="Sibirny A.A."/>
            <person name="Slot J.C."/>
            <person name="Stielow J.B."/>
            <person name="Sun H."/>
            <person name="Kurtzman C.P."/>
            <person name="Blackwell M."/>
            <person name="Grigoriev I.V."/>
            <person name="Jeffries T.W."/>
        </authorList>
    </citation>
    <scope>NUCLEOTIDE SEQUENCE [LARGE SCALE GENOMIC DNA]</scope>
    <source>
        <strain evidence="4">NRRL Y-17324</strain>
    </source>
</reference>
<dbReference type="STRING" id="984487.A0A1E4SM09"/>
<dbReference type="RefSeq" id="XP_020065673.1">
    <property type="nucleotide sequence ID" value="XM_020206343.1"/>
</dbReference>
<gene>
    <name evidence="3" type="ORF">CANTADRAFT_153406</name>
</gene>
<dbReference type="InterPro" id="IPR011765">
    <property type="entry name" value="Pept_M16_N"/>
</dbReference>
<dbReference type="GO" id="GO:0004222">
    <property type="term" value="F:metalloendopeptidase activity"/>
    <property type="evidence" value="ECO:0007669"/>
    <property type="project" value="TreeGrafter"/>
</dbReference>
<name>A0A1E4SM09_9ASCO</name>
<feature type="domain" description="Peptidase M16 N-terminal" evidence="1">
    <location>
        <begin position="38"/>
        <end position="173"/>
    </location>
</feature>
<dbReference type="GO" id="GO:0006627">
    <property type="term" value="P:protein processing involved in protein targeting to mitochondrion"/>
    <property type="evidence" value="ECO:0007669"/>
    <property type="project" value="TreeGrafter"/>
</dbReference>
<dbReference type="Proteomes" id="UP000094285">
    <property type="component" value="Unassembled WGS sequence"/>
</dbReference>
<dbReference type="GO" id="GO:0008121">
    <property type="term" value="F:quinol-cytochrome-c reductase activity"/>
    <property type="evidence" value="ECO:0007669"/>
    <property type="project" value="EnsemblFungi"/>
</dbReference>
<dbReference type="PANTHER" id="PTHR11851:SF126">
    <property type="entry name" value="CYTOCHROME B-C1 COMPLEX SUBUNIT 1, MITOCHONDRIAL"/>
    <property type="match status" value="1"/>
</dbReference>
<protein>
    <submittedName>
        <fullName evidence="3">Ubiquinol-cytochrome c reductase core subunit 1</fullName>
    </submittedName>
</protein>
<feature type="domain" description="Peptidase M16 C-terminal" evidence="2">
    <location>
        <begin position="181"/>
        <end position="359"/>
    </location>
</feature>
<dbReference type="OrthoDB" id="10251424at2759"/>
<accession>A0A1E4SM09</accession>
<sequence>MIRGSGVRSAVKQFASRRFVSTANAQTKYTTLSNGVTVASEVNPHATSSTVGLYFGAGSRAEHTYSNGISALTTNILGSGLQNGVLLSAENTKETNGVIAQSTNENVKEAAKLIAKIASEPLAILEKADFAVAKAALIGKAQAVEADPTSKVLEHLNATAFQGYSLGLPTYGTVESVKDLELQDSARLLERHLVSANTVIAASGNFDHDALVDAIEGSLNIAQGLKPETKPATFLGSEVRMRDDTLPKAYVSIAVQGEGLTSPAYHVAKVAAEIFGKFDQNSTIAPYTSAKLASIVQDYHIVDKYTHFSKSYSDSGLWGFHSEISNIGQVDDFVHFTLKEWNRLSVSITNAEVARGKAAAKTALLRELGSSNAIVSDIGNKVLLAGYRTSVKEALERIDAISTKDVKAWAQAALWDKDIVVSGTGQIEALFDYNRLRNEMAMLRW</sequence>
<evidence type="ECO:0000313" key="4">
    <source>
        <dbReference type="Proteomes" id="UP000094285"/>
    </source>
</evidence>
<dbReference type="Pfam" id="PF05193">
    <property type="entry name" value="Peptidase_M16_C"/>
    <property type="match status" value="1"/>
</dbReference>
<dbReference type="GO" id="GO:0045275">
    <property type="term" value="C:respiratory chain complex III"/>
    <property type="evidence" value="ECO:0007669"/>
    <property type="project" value="EnsemblFungi"/>
</dbReference>
<dbReference type="PANTHER" id="PTHR11851">
    <property type="entry name" value="METALLOPROTEASE"/>
    <property type="match status" value="1"/>
</dbReference>
<dbReference type="InterPro" id="IPR050361">
    <property type="entry name" value="MPP/UQCRC_Complex"/>
</dbReference>
<dbReference type="GO" id="GO:0046872">
    <property type="term" value="F:metal ion binding"/>
    <property type="evidence" value="ECO:0007669"/>
    <property type="project" value="InterPro"/>
</dbReference>
<dbReference type="Gene3D" id="3.30.830.10">
    <property type="entry name" value="Metalloenzyme, LuxS/M16 peptidase-like"/>
    <property type="match status" value="2"/>
</dbReference>
<organism evidence="3 4">
    <name type="scientific">Suhomyces tanzawaensis NRRL Y-17324</name>
    <dbReference type="NCBI Taxonomy" id="984487"/>
    <lineage>
        <taxon>Eukaryota</taxon>
        <taxon>Fungi</taxon>
        <taxon>Dikarya</taxon>
        <taxon>Ascomycota</taxon>
        <taxon>Saccharomycotina</taxon>
        <taxon>Pichiomycetes</taxon>
        <taxon>Debaryomycetaceae</taxon>
        <taxon>Suhomyces</taxon>
    </lineage>
</organism>
<dbReference type="InterPro" id="IPR011249">
    <property type="entry name" value="Metalloenz_LuxS/M16"/>
</dbReference>
<evidence type="ECO:0000313" key="3">
    <source>
        <dbReference type="EMBL" id="ODV80551.1"/>
    </source>
</evidence>
<dbReference type="GO" id="GO:0005743">
    <property type="term" value="C:mitochondrial inner membrane"/>
    <property type="evidence" value="ECO:0007669"/>
    <property type="project" value="EnsemblFungi"/>
</dbReference>
<dbReference type="EMBL" id="KV453910">
    <property type="protein sequence ID" value="ODV80551.1"/>
    <property type="molecule type" value="Genomic_DNA"/>
</dbReference>
<dbReference type="SUPFAM" id="SSF63411">
    <property type="entry name" value="LuxS/MPP-like metallohydrolase"/>
    <property type="match status" value="2"/>
</dbReference>
<dbReference type="Pfam" id="PF00675">
    <property type="entry name" value="Peptidase_M16"/>
    <property type="match status" value="1"/>
</dbReference>
<dbReference type="InterPro" id="IPR007863">
    <property type="entry name" value="Peptidase_M16_C"/>
</dbReference>
<dbReference type="GeneID" id="30980480"/>
<proteinExistence type="predicted"/>
<evidence type="ECO:0000259" key="1">
    <source>
        <dbReference type="Pfam" id="PF00675"/>
    </source>
</evidence>
<dbReference type="AlphaFoldDB" id="A0A1E4SM09"/>